<organism evidence="2 3">
    <name type="scientific">Trichonephila inaurata madagascariensis</name>
    <dbReference type="NCBI Taxonomy" id="2747483"/>
    <lineage>
        <taxon>Eukaryota</taxon>
        <taxon>Metazoa</taxon>
        <taxon>Ecdysozoa</taxon>
        <taxon>Arthropoda</taxon>
        <taxon>Chelicerata</taxon>
        <taxon>Arachnida</taxon>
        <taxon>Araneae</taxon>
        <taxon>Araneomorphae</taxon>
        <taxon>Entelegynae</taxon>
        <taxon>Araneoidea</taxon>
        <taxon>Nephilidae</taxon>
        <taxon>Trichonephila</taxon>
        <taxon>Trichonephila inaurata</taxon>
    </lineage>
</organism>
<dbReference type="EMBL" id="BMAV01009384">
    <property type="protein sequence ID" value="GFY53578.1"/>
    <property type="molecule type" value="Genomic_DNA"/>
</dbReference>
<dbReference type="AlphaFoldDB" id="A0A8X6XHY2"/>
<accession>A0A8X6XHY2</accession>
<evidence type="ECO:0000313" key="2">
    <source>
        <dbReference type="EMBL" id="GFY53578.1"/>
    </source>
</evidence>
<dbReference type="Proteomes" id="UP000886998">
    <property type="component" value="Unassembled WGS sequence"/>
</dbReference>
<feature type="region of interest" description="Disordered" evidence="1">
    <location>
        <begin position="1"/>
        <end position="24"/>
    </location>
</feature>
<name>A0A8X6XHY2_9ARAC</name>
<protein>
    <submittedName>
        <fullName evidence="2">Uncharacterized protein</fullName>
    </submittedName>
</protein>
<comment type="caution">
    <text evidence="2">The sequence shown here is derived from an EMBL/GenBank/DDBJ whole genome shotgun (WGS) entry which is preliminary data.</text>
</comment>
<gene>
    <name evidence="2" type="ORF">TNIN_346381</name>
</gene>
<proteinExistence type="predicted"/>
<keyword evidence="3" id="KW-1185">Reference proteome</keyword>
<dbReference type="OrthoDB" id="7554941at2759"/>
<sequence>MSRWGRPLSEGGQSVPNEERSGRPSLISDDLVELMRKAEDVCHILVPFAGSRVLRLGIQKLIPRYKCLNSSGGYVENNIAVLVANKYVPESVSSFFLK</sequence>
<evidence type="ECO:0000256" key="1">
    <source>
        <dbReference type="SAM" id="MobiDB-lite"/>
    </source>
</evidence>
<evidence type="ECO:0000313" key="3">
    <source>
        <dbReference type="Proteomes" id="UP000886998"/>
    </source>
</evidence>
<reference evidence="2" key="1">
    <citation type="submission" date="2020-08" db="EMBL/GenBank/DDBJ databases">
        <title>Multicomponent nature underlies the extraordinary mechanical properties of spider dragline silk.</title>
        <authorList>
            <person name="Kono N."/>
            <person name="Nakamura H."/>
            <person name="Mori M."/>
            <person name="Yoshida Y."/>
            <person name="Ohtoshi R."/>
            <person name="Malay A.D."/>
            <person name="Moran D.A.P."/>
            <person name="Tomita M."/>
            <person name="Numata K."/>
            <person name="Arakawa K."/>
        </authorList>
    </citation>
    <scope>NUCLEOTIDE SEQUENCE</scope>
</reference>